<reference evidence="2 3" key="1">
    <citation type="submission" date="2020-08" db="EMBL/GenBank/DDBJ databases">
        <title>The Agave Microbiome: Exploring the role of microbial communities in plant adaptations to desert environments.</title>
        <authorList>
            <person name="Partida-Martinez L.P."/>
        </authorList>
    </citation>
    <scope>NUCLEOTIDE SEQUENCE [LARGE SCALE GENOMIC DNA]</scope>
    <source>
        <strain evidence="2 3">AT3.2</strain>
    </source>
</reference>
<dbReference type="Proteomes" id="UP000540787">
    <property type="component" value="Unassembled WGS sequence"/>
</dbReference>
<feature type="compositionally biased region" description="Low complexity" evidence="1">
    <location>
        <begin position="17"/>
        <end position="29"/>
    </location>
</feature>
<feature type="compositionally biased region" description="Polar residues" evidence="1">
    <location>
        <begin position="94"/>
        <end position="112"/>
    </location>
</feature>
<dbReference type="AlphaFoldDB" id="A0A7W9WZ99"/>
<evidence type="ECO:0000256" key="1">
    <source>
        <dbReference type="SAM" id="MobiDB-lite"/>
    </source>
</evidence>
<accession>A0A7W9WZ99</accession>
<sequence length="119" mass="12435">MGDSTDNMGKQRTPGMGQNSNLQSGNLQNAKQDIAGNKQSTGQQGGRTQEGKQPDTGSRQGAGAQQQNQQHGGQHASGGTPALDDLNADGASRDQGSPGSGSRQMDQQSDWQGKQDKQR</sequence>
<comment type="caution">
    <text evidence="2">The sequence shown here is derived from an EMBL/GenBank/DDBJ whole genome shotgun (WGS) entry which is preliminary data.</text>
</comment>
<feature type="compositionally biased region" description="Low complexity" evidence="1">
    <location>
        <begin position="57"/>
        <end position="79"/>
    </location>
</feature>
<organism evidence="2 3">
    <name type="scientific">Massilia aurea</name>
    <dbReference type="NCBI Taxonomy" id="373040"/>
    <lineage>
        <taxon>Bacteria</taxon>
        <taxon>Pseudomonadati</taxon>
        <taxon>Pseudomonadota</taxon>
        <taxon>Betaproteobacteria</taxon>
        <taxon>Burkholderiales</taxon>
        <taxon>Oxalobacteraceae</taxon>
        <taxon>Telluria group</taxon>
        <taxon>Massilia</taxon>
    </lineage>
</organism>
<protein>
    <submittedName>
        <fullName evidence="2">Uncharacterized protein</fullName>
    </submittedName>
</protein>
<keyword evidence="3" id="KW-1185">Reference proteome</keyword>
<dbReference type="EMBL" id="JACHBX010000001">
    <property type="protein sequence ID" value="MBB6133591.1"/>
    <property type="molecule type" value="Genomic_DNA"/>
</dbReference>
<feature type="compositionally biased region" description="Polar residues" evidence="1">
    <location>
        <begin position="1"/>
        <end position="10"/>
    </location>
</feature>
<dbReference type="RefSeq" id="WP_183553108.1">
    <property type="nucleotide sequence ID" value="NZ_JACHBX010000001.1"/>
</dbReference>
<evidence type="ECO:0000313" key="2">
    <source>
        <dbReference type="EMBL" id="MBB6133591.1"/>
    </source>
</evidence>
<evidence type="ECO:0000313" key="3">
    <source>
        <dbReference type="Proteomes" id="UP000540787"/>
    </source>
</evidence>
<gene>
    <name evidence="2" type="ORF">HD842_001702</name>
</gene>
<name>A0A7W9WZ99_9BURK</name>
<feature type="region of interest" description="Disordered" evidence="1">
    <location>
        <begin position="1"/>
        <end position="119"/>
    </location>
</feature>
<proteinExistence type="predicted"/>